<protein>
    <submittedName>
        <fullName evidence="1">Uncharacterized protein</fullName>
    </submittedName>
</protein>
<dbReference type="Proteomes" id="UP000037393">
    <property type="component" value="Unassembled WGS sequence"/>
</dbReference>
<feature type="non-terminal residue" evidence="1">
    <location>
        <position position="169"/>
    </location>
</feature>
<dbReference type="EMBL" id="JNGI01000056">
    <property type="protein sequence ID" value="KNC93292.1"/>
    <property type="molecule type" value="Genomic_DNA"/>
</dbReference>
<keyword evidence="2" id="KW-1185">Reference proteome</keyword>
<name>A0A0L0GWI2_9ENTR</name>
<organism evidence="1 2">
    <name type="scientific">Trabulsiella odontotermitis</name>
    <dbReference type="NCBI Taxonomy" id="379893"/>
    <lineage>
        <taxon>Bacteria</taxon>
        <taxon>Pseudomonadati</taxon>
        <taxon>Pseudomonadota</taxon>
        <taxon>Gammaproteobacteria</taxon>
        <taxon>Enterobacterales</taxon>
        <taxon>Enterobacteriaceae</taxon>
        <taxon>Trabulsiella</taxon>
    </lineage>
</organism>
<sequence length="169" mass="17481">MTDMSTDITFSQIPDTERTPGVFTEFDTATAVRTLASNPQSVVLLAQRLPAGTYKDNEAVAVFSDGQAATLFGRGSQAHLMVRAAIKANRYLQLSVMPLDDDAVGGIAATTTITLTGPSTGTGKNSVWVMGQRIDVATTSGLDATAMGTRLASAINGNKDLPVTASAAA</sequence>
<accession>A0A0L0GWI2</accession>
<proteinExistence type="predicted"/>
<gene>
    <name evidence="1" type="ORF">GM31_20075</name>
</gene>
<evidence type="ECO:0000313" key="1">
    <source>
        <dbReference type="EMBL" id="KNC93292.1"/>
    </source>
</evidence>
<comment type="caution">
    <text evidence="1">The sequence shown here is derived from an EMBL/GenBank/DDBJ whole genome shotgun (WGS) entry which is preliminary data.</text>
</comment>
<reference evidence="1 2" key="1">
    <citation type="journal article" date="2015" name="Appl. Environ. Microbiol.">
        <title>The Enterobacterium Trabulsiella odontotermitis Presents Novel Adaptations Related to Its Association with Fungus-Growing Termites.</title>
        <authorList>
            <person name="Sapountzis P."/>
            <person name="Gruntjes T."/>
            <person name="Otani S."/>
            <person name="Estevez J."/>
            <person name="da Costa R.R."/>
            <person name="Plunkett G.3rd."/>
            <person name="Perna N.T."/>
            <person name="Poulsen M."/>
        </authorList>
    </citation>
    <scope>NUCLEOTIDE SEQUENCE [LARGE SCALE GENOMIC DNA]</scope>
    <source>
        <strain evidence="1 2">12</strain>
    </source>
</reference>
<dbReference type="AlphaFoldDB" id="A0A0L0GWI2"/>
<evidence type="ECO:0000313" key="2">
    <source>
        <dbReference type="Proteomes" id="UP000037393"/>
    </source>
</evidence>